<proteinExistence type="predicted"/>
<accession>U5CXK0</accession>
<evidence type="ECO:0000313" key="1">
    <source>
        <dbReference type="EMBL" id="ERN14884.1"/>
    </source>
</evidence>
<organism evidence="1 2">
    <name type="scientific">Amborella trichopoda</name>
    <dbReference type="NCBI Taxonomy" id="13333"/>
    <lineage>
        <taxon>Eukaryota</taxon>
        <taxon>Viridiplantae</taxon>
        <taxon>Streptophyta</taxon>
        <taxon>Embryophyta</taxon>
        <taxon>Tracheophyta</taxon>
        <taxon>Spermatophyta</taxon>
        <taxon>Magnoliopsida</taxon>
        <taxon>Amborellales</taxon>
        <taxon>Amborellaceae</taxon>
        <taxon>Amborella</taxon>
    </lineage>
</organism>
<dbReference type="Gramene" id="ERN14884">
    <property type="protein sequence ID" value="ERN14884"/>
    <property type="gene ID" value="AMTR_s00032p00161260"/>
</dbReference>
<dbReference type="HOGENOM" id="CLU_1761229_0_0_1"/>
<keyword evidence="2" id="KW-1185">Reference proteome</keyword>
<evidence type="ECO:0000313" key="2">
    <source>
        <dbReference type="Proteomes" id="UP000017836"/>
    </source>
</evidence>
<dbReference type="AlphaFoldDB" id="U5CXK0"/>
<dbReference type="Proteomes" id="UP000017836">
    <property type="component" value="Unassembled WGS sequence"/>
</dbReference>
<protein>
    <submittedName>
        <fullName evidence="1">Uncharacterized protein</fullName>
    </submittedName>
</protein>
<gene>
    <name evidence="1" type="ORF">AMTR_s00032p00161260</name>
</gene>
<sequence>MEASFTEELKKVGSANHFIHGQLRRQVKIPLDIIDELSWEIAIQARSLASSSLEAYFVVDIVGERVDDEDGNAEKEFIEFPGLSETSSEEHFCEFTGLRETSSEEDVNGEAKVVEGEYGDETELLRRVEATLEDYLSRPAVSSAVDAILQEWERGVNLRGQEEVVSHVCTSKIDGDMR</sequence>
<reference evidence="2" key="1">
    <citation type="journal article" date="2013" name="Science">
        <title>The Amborella genome and the evolution of flowering plants.</title>
        <authorList>
            <consortium name="Amborella Genome Project"/>
        </authorList>
    </citation>
    <scope>NUCLEOTIDE SEQUENCE [LARGE SCALE GENOMIC DNA]</scope>
</reference>
<dbReference type="EMBL" id="KI392518">
    <property type="protein sequence ID" value="ERN14884.1"/>
    <property type="molecule type" value="Genomic_DNA"/>
</dbReference>
<name>U5CXK0_AMBTC</name>